<dbReference type="AlphaFoldDB" id="A0AAN5CGT9"/>
<evidence type="ECO:0000313" key="2">
    <source>
        <dbReference type="EMBL" id="GMR43982.1"/>
    </source>
</evidence>
<protein>
    <submittedName>
        <fullName evidence="2">Uncharacterized protein</fullName>
    </submittedName>
</protein>
<comment type="caution">
    <text evidence="2">The sequence shown here is derived from an EMBL/GenBank/DDBJ whole genome shotgun (WGS) entry which is preliminary data.</text>
</comment>
<dbReference type="Proteomes" id="UP001328107">
    <property type="component" value="Unassembled WGS sequence"/>
</dbReference>
<dbReference type="EMBL" id="BTRK01000003">
    <property type="protein sequence ID" value="GMR43982.1"/>
    <property type="molecule type" value="Genomic_DNA"/>
</dbReference>
<gene>
    <name evidence="2" type="ORF">PMAYCL1PPCAC_14177</name>
</gene>
<organism evidence="2 3">
    <name type="scientific">Pristionchus mayeri</name>
    <dbReference type="NCBI Taxonomy" id="1317129"/>
    <lineage>
        <taxon>Eukaryota</taxon>
        <taxon>Metazoa</taxon>
        <taxon>Ecdysozoa</taxon>
        <taxon>Nematoda</taxon>
        <taxon>Chromadorea</taxon>
        <taxon>Rhabditida</taxon>
        <taxon>Rhabditina</taxon>
        <taxon>Diplogasteromorpha</taxon>
        <taxon>Diplogasteroidea</taxon>
        <taxon>Neodiplogasteridae</taxon>
        <taxon>Pristionchus</taxon>
    </lineage>
</organism>
<feature type="signal peptide" evidence="1">
    <location>
        <begin position="1"/>
        <end position="19"/>
    </location>
</feature>
<proteinExistence type="predicted"/>
<evidence type="ECO:0000313" key="3">
    <source>
        <dbReference type="Proteomes" id="UP001328107"/>
    </source>
</evidence>
<name>A0AAN5CGT9_9BILA</name>
<reference evidence="3" key="1">
    <citation type="submission" date="2022-10" db="EMBL/GenBank/DDBJ databases">
        <title>Genome assembly of Pristionchus species.</title>
        <authorList>
            <person name="Yoshida K."/>
            <person name="Sommer R.J."/>
        </authorList>
    </citation>
    <scope>NUCLEOTIDE SEQUENCE [LARGE SCALE GENOMIC DNA]</scope>
    <source>
        <strain evidence="3">RS5460</strain>
    </source>
</reference>
<sequence length="70" mass="7723">MKLLVVCSLLLCLLVSTQAKALPDLEPISLAERCQSFVMKYGCMQECLSRGCDRSHVEPLPGTMCKCVCE</sequence>
<evidence type="ECO:0000256" key="1">
    <source>
        <dbReference type="SAM" id="SignalP"/>
    </source>
</evidence>
<feature type="chain" id="PRO_5043018329" evidence="1">
    <location>
        <begin position="20"/>
        <end position="70"/>
    </location>
</feature>
<accession>A0AAN5CGT9</accession>
<keyword evidence="3" id="KW-1185">Reference proteome</keyword>
<keyword evidence="1" id="KW-0732">Signal</keyword>
<feature type="non-terminal residue" evidence="2">
    <location>
        <position position="70"/>
    </location>
</feature>